<keyword evidence="3" id="KW-1185">Reference proteome</keyword>
<evidence type="ECO:0000313" key="3">
    <source>
        <dbReference type="Proteomes" id="UP000612362"/>
    </source>
</evidence>
<evidence type="ECO:0000313" key="2">
    <source>
        <dbReference type="EMBL" id="GHO48743.1"/>
    </source>
</evidence>
<comment type="caution">
    <text evidence="2">The sequence shown here is derived from an EMBL/GenBank/DDBJ whole genome shotgun (WGS) entry which is preliminary data.</text>
</comment>
<dbReference type="Proteomes" id="UP000612362">
    <property type="component" value="Unassembled WGS sequence"/>
</dbReference>
<reference evidence="2" key="1">
    <citation type="submission" date="2020-10" db="EMBL/GenBank/DDBJ databases">
        <title>Taxonomic study of unclassified bacteria belonging to the class Ktedonobacteria.</title>
        <authorList>
            <person name="Yabe S."/>
            <person name="Wang C.M."/>
            <person name="Zheng Y."/>
            <person name="Sakai Y."/>
            <person name="Cavaletti L."/>
            <person name="Monciardini P."/>
            <person name="Donadio S."/>
        </authorList>
    </citation>
    <scope>NUCLEOTIDE SEQUENCE</scope>
    <source>
        <strain evidence="2">SOSP1-1</strain>
    </source>
</reference>
<dbReference type="AlphaFoldDB" id="A0A8J3I7V1"/>
<dbReference type="EMBL" id="BNJF01000004">
    <property type="protein sequence ID" value="GHO48743.1"/>
    <property type="molecule type" value="Genomic_DNA"/>
</dbReference>
<accession>A0A8J3I7V1</accession>
<gene>
    <name evidence="2" type="ORF">KSX_69060</name>
</gene>
<dbReference type="Pfam" id="PF05598">
    <property type="entry name" value="DUF772"/>
    <property type="match status" value="1"/>
</dbReference>
<proteinExistence type="predicted"/>
<protein>
    <recommendedName>
        <fullName evidence="1">Transposase InsH N-terminal domain-containing protein</fullName>
    </recommendedName>
</protein>
<dbReference type="InterPro" id="IPR008490">
    <property type="entry name" value="Transposase_InsH_N"/>
</dbReference>
<name>A0A8J3I7V1_9CHLR</name>
<evidence type="ECO:0000259" key="1">
    <source>
        <dbReference type="Pfam" id="PF05598"/>
    </source>
</evidence>
<feature type="domain" description="Transposase InsH N-terminal" evidence="1">
    <location>
        <begin position="11"/>
        <end position="67"/>
    </location>
</feature>
<organism evidence="2 3">
    <name type="scientific">Ktedonospora formicarum</name>
    <dbReference type="NCBI Taxonomy" id="2778364"/>
    <lineage>
        <taxon>Bacteria</taxon>
        <taxon>Bacillati</taxon>
        <taxon>Chloroflexota</taxon>
        <taxon>Ktedonobacteria</taxon>
        <taxon>Ktedonobacterales</taxon>
        <taxon>Ktedonobacteraceae</taxon>
        <taxon>Ktedonospora</taxon>
    </lineage>
</organism>
<sequence length="137" mass="15262">MGDELSAVFCDDPFSSFFPRRGQPAKAPWRLAFVTVLQFVEGLSDRQAAEAVRTRIDWKYALRLELEGGATILKQTASFLLQARAVLVVDAQVKSIYLSDYSATKPAFHTFLNSHKPALWAVIDQRPQPQQTPAPIG</sequence>